<evidence type="ECO:0000256" key="1">
    <source>
        <dbReference type="ARBA" id="ARBA00022543"/>
    </source>
</evidence>
<dbReference type="Pfam" id="PF00320">
    <property type="entry name" value="GATA"/>
    <property type="match status" value="1"/>
</dbReference>
<dbReference type="Gene3D" id="3.30.450.20">
    <property type="entry name" value="PAS domain"/>
    <property type="match status" value="3"/>
</dbReference>
<feature type="domain" description="PAS" evidence="17">
    <location>
        <begin position="376"/>
        <end position="428"/>
    </location>
</feature>
<dbReference type="Gene3D" id="3.30.50.10">
    <property type="entry name" value="Erythroid Transcription Factor GATA-1, subunit A"/>
    <property type="match status" value="1"/>
</dbReference>
<evidence type="ECO:0000256" key="7">
    <source>
        <dbReference type="ARBA" id="ARBA00022771"/>
    </source>
</evidence>
<feature type="domain" description="GATA-type" evidence="19">
    <location>
        <begin position="570"/>
        <end position="599"/>
    </location>
</feature>
<evidence type="ECO:0000259" key="18">
    <source>
        <dbReference type="PROSITE" id="PS50113"/>
    </source>
</evidence>
<dbReference type="VEuPathDB" id="FungiDB:ASPZODRAFT_74526"/>
<dbReference type="PROSITE" id="PS50112">
    <property type="entry name" value="PAS"/>
    <property type="match status" value="3"/>
</dbReference>
<dbReference type="PROSITE" id="PS50113">
    <property type="entry name" value="PAC"/>
    <property type="match status" value="1"/>
</dbReference>
<organism evidence="20 21">
    <name type="scientific">Penicilliopsis zonata CBS 506.65</name>
    <dbReference type="NCBI Taxonomy" id="1073090"/>
    <lineage>
        <taxon>Eukaryota</taxon>
        <taxon>Fungi</taxon>
        <taxon>Dikarya</taxon>
        <taxon>Ascomycota</taxon>
        <taxon>Pezizomycotina</taxon>
        <taxon>Eurotiomycetes</taxon>
        <taxon>Eurotiomycetidae</taxon>
        <taxon>Eurotiales</taxon>
        <taxon>Aspergillaceae</taxon>
        <taxon>Penicilliopsis</taxon>
    </lineage>
</organism>
<dbReference type="OrthoDB" id="447251at2759"/>
<evidence type="ECO:0000256" key="4">
    <source>
        <dbReference type="ARBA" id="ARBA00022643"/>
    </source>
</evidence>
<proteinExistence type="predicted"/>
<feature type="domain" description="PAS" evidence="17">
    <location>
        <begin position="246"/>
        <end position="309"/>
    </location>
</feature>
<keyword evidence="4" id="KW-0288">FMN</keyword>
<keyword evidence="5" id="KW-0479">Metal-binding</keyword>
<feature type="compositionally biased region" description="Low complexity" evidence="16">
    <location>
        <begin position="8"/>
        <end position="22"/>
    </location>
</feature>
<keyword evidence="13" id="KW-0804">Transcription</keyword>
<dbReference type="Proteomes" id="UP000184188">
    <property type="component" value="Unassembled WGS sequence"/>
</dbReference>
<dbReference type="SMART" id="SM00401">
    <property type="entry name" value="ZnF_GATA"/>
    <property type="match status" value="1"/>
</dbReference>
<dbReference type="InterPro" id="IPR013656">
    <property type="entry name" value="PAS_4"/>
</dbReference>
<dbReference type="InterPro" id="IPR000014">
    <property type="entry name" value="PAS"/>
</dbReference>
<dbReference type="GO" id="GO:0006355">
    <property type="term" value="P:regulation of DNA-templated transcription"/>
    <property type="evidence" value="ECO:0007669"/>
    <property type="project" value="InterPro"/>
</dbReference>
<evidence type="ECO:0000256" key="16">
    <source>
        <dbReference type="SAM" id="MobiDB-lite"/>
    </source>
</evidence>
<evidence type="ECO:0000256" key="3">
    <source>
        <dbReference type="ARBA" id="ARBA00022630"/>
    </source>
</evidence>
<dbReference type="GO" id="GO:0009881">
    <property type="term" value="F:photoreceptor activity"/>
    <property type="evidence" value="ECO:0007669"/>
    <property type="project" value="UniProtKB-KW"/>
</dbReference>
<dbReference type="RefSeq" id="XP_022577880.1">
    <property type="nucleotide sequence ID" value="XM_022729973.1"/>
</dbReference>
<evidence type="ECO:0000256" key="11">
    <source>
        <dbReference type="ARBA" id="ARBA00023125"/>
    </source>
</evidence>
<dbReference type="InterPro" id="IPR000679">
    <property type="entry name" value="Znf_GATA"/>
</dbReference>
<dbReference type="SUPFAM" id="SSF55785">
    <property type="entry name" value="PYP-like sensor domain (PAS domain)"/>
    <property type="match status" value="3"/>
</dbReference>
<evidence type="ECO:0000313" key="20">
    <source>
        <dbReference type="EMBL" id="OJJ43370.1"/>
    </source>
</evidence>
<evidence type="ECO:0000259" key="19">
    <source>
        <dbReference type="PROSITE" id="PS50114"/>
    </source>
</evidence>
<feature type="region of interest" description="Disordered" evidence="16">
    <location>
        <begin position="482"/>
        <end position="501"/>
    </location>
</feature>
<dbReference type="PANTHER" id="PTHR47429:SF7">
    <property type="entry name" value="GATA-FACTOR"/>
    <property type="match status" value="1"/>
</dbReference>
<reference evidence="21" key="1">
    <citation type="journal article" date="2017" name="Genome Biol.">
        <title>Comparative genomics reveals high biological diversity and specific adaptations in the industrially and medically important fungal genus Aspergillus.</title>
        <authorList>
            <person name="de Vries R.P."/>
            <person name="Riley R."/>
            <person name="Wiebenga A."/>
            <person name="Aguilar-Osorio G."/>
            <person name="Amillis S."/>
            <person name="Uchima C.A."/>
            <person name="Anderluh G."/>
            <person name="Asadollahi M."/>
            <person name="Askin M."/>
            <person name="Barry K."/>
            <person name="Battaglia E."/>
            <person name="Bayram O."/>
            <person name="Benocci T."/>
            <person name="Braus-Stromeyer S.A."/>
            <person name="Caldana C."/>
            <person name="Canovas D."/>
            <person name="Cerqueira G.C."/>
            <person name="Chen F."/>
            <person name="Chen W."/>
            <person name="Choi C."/>
            <person name="Clum A."/>
            <person name="Dos Santos R.A."/>
            <person name="Damasio A.R."/>
            <person name="Diallinas G."/>
            <person name="Emri T."/>
            <person name="Fekete E."/>
            <person name="Flipphi M."/>
            <person name="Freyberg S."/>
            <person name="Gallo A."/>
            <person name="Gournas C."/>
            <person name="Habgood R."/>
            <person name="Hainaut M."/>
            <person name="Harispe M.L."/>
            <person name="Henrissat B."/>
            <person name="Hilden K.S."/>
            <person name="Hope R."/>
            <person name="Hossain A."/>
            <person name="Karabika E."/>
            <person name="Karaffa L."/>
            <person name="Karanyi Z."/>
            <person name="Krasevec N."/>
            <person name="Kuo A."/>
            <person name="Kusch H."/>
            <person name="LaButti K."/>
            <person name="Lagendijk E.L."/>
            <person name="Lapidus A."/>
            <person name="Levasseur A."/>
            <person name="Lindquist E."/>
            <person name="Lipzen A."/>
            <person name="Logrieco A.F."/>
            <person name="MacCabe A."/>
            <person name="Maekelae M.R."/>
            <person name="Malavazi I."/>
            <person name="Melin P."/>
            <person name="Meyer V."/>
            <person name="Mielnichuk N."/>
            <person name="Miskei M."/>
            <person name="Molnar A.P."/>
            <person name="Mule G."/>
            <person name="Ngan C.Y."/>
            <person name="Orejas M."/>
            <person name="Orosz E."/>
            <person name="Ouedraogo J.P."/>
            <person name="Overkamp K.M."/>
            <person name="Park H.-S."/>
            <person name="Perrone G."/>
            <person name="Piumi F."/>
            <person name="Punt P.J."/>
            <person name="Ram A.F."/>
            <person name="Ramon A."/>
            <person name="Rauscher S."/>
            <person name="Record E."/>
            <person name="Riano-Pachon D.M."/>
            <person name="Robert V."/>
            <person name="Roehrig J."/>
            <person name="Ruller R."/>
            <person name="Salamov A."/>
            <person name="Salih N.S."/>
            <person name="Samson R.A."/>
            <person name="Sandor E."/>
            <person name="Sanguinetti M."/>
            <person name="Schuetze T."/>
            <person name="Sepcic K."/>
            <person name="Shelest E."/>
            <person name="Sherlock G."/>
            <person name="Sophianopoulou V."/>
            <person name="Squina F.M."/>
            <person name="Sun H."/>
            <person name="Susca A."/>
            <person name="Todd R.B."/>
            <person name="Tsang A."/>
            <person name="Unkles S.E."/>
            <person name="van de Wiele N."/>
            <person name="van Rossen-Uffink D."/>
            <person name="Oliveira J.V."/>
            <person name="Vesth T.C."/>
            <person name="Visser J."/>
            <person name="Yu J.-H."/>
            <person name="Zhou M."/>
            <person name="Andersen M.R."/>
            <person name="Archer D.B."/>
            <person name="Baker S.E."/>
            <person name="Benoit I."/>
            <person name="Brakhage A.A."/>
            <person name="Braus G.H."/>
            <person name="Fischer R."/>
            <person name="Frisvad J.C."/>
            <person name="Goldman G.H."/>
            <person name="Houbraken J."/>
            <person name="Oakley B."/>
            <person name="Pocsi I."/>
            <person name="Scazzocchio C."/>
            <person name="Seiboth B."/>
            <person name="vanKuyk P.A."/>
            <person name="Wortman J."/>
            <person name="Dyer P.S."/>
            <person name="Grigoriev I.V."/>
        </authorList>
    </citation>
    <scope>NUCLEOTIDE SEQUENCE [LARGE SCALE GENOMIC DNA]</scope>
    <source>
        <strain evidence="21">CBS 506.65</strain>
    </source>
</reference>
<evidence type="ECO:0000256" key="2">
    <source>
        <dbReference type="ARBA" id="ARBA00022606"/>
    </source>
</evidence>
<name>A0A1L9S8A0_9EURO</name>
<dbReference type="InterPro" id="IPR035965">
    <property type="entry name" value="PAS-like_dom_sf"/>
</dbReference>
<dbReference type="GO" id="GO:0043565">
    <property type="term" value="F:sequence-specific DNA binding"/>
    <property type="evidence" value="ECO:0007669"/>
    <property type="project" value="InterPro"/>
</dbReference>
<dbReference type="InterPro" id="IPR000700">
    <property type="entry name" value="PAS-assoc_C"/>
</dbReference>
<dbReference type="STRING" id="1073090.A0A1L9S8A0"/>
<dbReference type="Pfam" id="PF08448">
    <property type="entry name" value="PAS_4"/>
    <property type="match status" value="1"/>
</dbReference>
<evidence type="ECO:0000256" key="14">
    <source>
        <dbReference type="ARBA" id="ARBA00023170"/>
    </source>
</evidence>
<evidence type="ECO:0000256" key="15">
    <source>
        <dbReference type="PROSITE-ProRule" id="PRU00094"/>
    </source>
</evidence>
<keyword evidence="8" id="KW-0862">Zinc</keyword>
<dbReference type="FunFam" id="3.30.50.10:FF:000065">
    <property type="entry name" value="GATA transcription factor LreA"/>
    <property type="match status" value="1"/>
</dbReference>
<feature type="region of interest" description="Disordered" evidence="16">
    <location>
        <begin position="1"/>
        <end position="22"/>
    </location>
</feature>
<evidence type="ECO:0000256" key="8">
    <source>
        <dbReference type="ARBA" id="ARBA00022833"/>
    </source>
</evidence>
<evidence type="ECO:0000256" key="9">
    <source>
        <dbReference type="ARBA" id="ARBA00022991"/>
    </source>
</evidence>
<keyword evidence="9" id="KW-0157">Chromophore</keyword>
<dbReference type="PROSITE" id="PS50114">
    <property type="entry name" value="GATA_ZN_FINGER_2"/>
    <property type="match status" value="1"/>
</dbReference>
<evidence type="ECO:0000256" key="10">
    <source>
        <dbReference type="ARBA" id="ARBA00023015"/>
    </source>
</evidence>
<keyword evidence="3" id="KW-0285">Flavoprotein</keyword>
<keyword evidence="10" id="KW-0805">Transcription regulation</keyword>
<dbReference type="CDD" id="cd00130">
    <property type="entry name" value="PAS"/>
    <property type="match status" value="3"/>
</dbReference>
<dbReference type="FunFam" id="3.30.450.20:FF:000064">
    <property type="entry name" value="Vivid PAS protein VVD"/>
    <property type="match status" value="1"/>
</dbReference>
<gene>
    <name evidence="20" type="ORF">ASPZODRAFT_74526</name>
</gene>
<keyword evidence="21" id="KW-1185">Reference proteome</keyword>
<keyword evidence="6" id="KW-0677">Repeat</keyword>
<evidence type="ECO:0000256" key="5">
    <source>
        <dbReference type="ARBA" id="ARBA00022723"/>
    </source>
</evidence>
<dbReference type="Pfam" id="PF13426">
    <property type="entry name" value="PAS_9"/>
    <property type="match status" value="1"/>
</dbReference>
<evidence type="ECO:0008006" key="22">
    <source>
        <dbReference type="Google" id="ProtNLM"/>
    </source>
</evidence>
<accession>A0A1L9S8A0</accession>
<keyword evidence="7 15" id="KW-0863">Zinc-finger</keyword>
<evidence type="ECO:0000259" key="17">
    <source>
        <dbReference type="PROSITE" id="PS50112"/>
    </source>
</evidence>
<dbReference type="GeneID" id="34616437"/>
<evidence type="ECO:0000256" key="13">
    <source>
        <dbReference type="ARBA" id="ARBA00023163"/>
    </source>
</evidence>
<feature type="domain" description="PAC" evidence="18">
    <location>
        <begin position="130"/>
        <end position="184"/>
    </location>
</feature>
<dbReference type="SUPFAM" id="SSF57716">
    <property type="entry name" value="Glucocorticoid receptor-like (DNA-binding domain)"/>
    <property type="match status" value="1"/>
</dbReference>
<dbReference type="GO" id="GO:0005634">
    <property type="term" value="C:nucleus"/>
    <property type="evidence" value="ECO:0007669"/>
    <property type="project" value="TreeGrafter"/>
</dbReference>
<keyword evidence="12" id="KW-0010">Activator</keyword>
<evidence type="ECO:0000256" key="12">
    <source>
        <dbReference type="ARBA" id="ARBA00023159"/>
    </source>
</evidence>
<dbReference type="PANTHER" id="PTHR47429">
    <property type="entry name" value="PROTEIN TWIN LOV 1"/>
    <property type="match status" value="1"/>
</dbReference>
<dbReference type="EMBL" id="KV878352">
    <property type="protein sequence ID" value="OJJ43370.1"/>
    <property type="molecule type" value="Genomic_DNA"/>
</dbReference>
<dbReference type="InterPro" id="IPR013655">
    <property type="entry name" value="PAS_fold_3"/>
</dbReference>
<evidence type="ECO:0000256" key="6">
    <source>
        <dbReference type="ARBA" id="ARBA00022737"/>
    </source>
</evidence>
<protein>
    <recommendedName>
        <fullName evidence="22">GATA-type domain-containing protein</fullName>
    </recommendedName>
</protein>
<keyword evidence="14" id="KW-0675">Receptor</keyword>
<keyword evidence="1" id="KW-0600">Photoreceptor protein</keyword>
<dbReference type="GO" id="GO:0008270">
    <property type="term" value="F:zinc ion binding"/>
    <property type="evidence" value="ECO:0007669"/>
    <property type="project" value="UniProtKB-KW"/>
</dbReference>
<feature type="compositionally biased region" description="Low complexity" evidence="16">
    <location>
        <begin position="482"/>
        <end position="496"/>
    </location>
</feature>
<sequence length="610" mass="68114">MVDGIGDSSSRSRLPSSNETSSFSNIYSSSGFDIMGVLAQVATRSNPKIHIGAVDLSCAFVLCDITKDDHPIVYVSDAFERLTGYTKDEIVGRNCRFLQGPDGQVPAGTRRKFVDDHTAFRLRNTITERSEIQASLINYRKGGQPFMNLITMIPIRGNDNEYQFYVGFQVDLVEKPDAVTRRNPDGTYVINYQREQLPSYVVPTADIYRVNPDLNVHFRPEEVSAILNTVGVAGSELPRHYMDRILVENSDDLIHVLSFDTEFLYLSPSCPRILEYEVHELVNKTLSTICHPSDIGPVVRELKASTTTAPISFVYRVRKKNSGYTWFESHGSWHIEPNRGRRYLVLAGRERPVYCLDRVAAVGGQRIEENDLWAKISLSGMILFISSKARPVLGRQPDDLVGKSFQDLINVESVPEMMQALETCRSRRQACFSHEMQHRKGHSLRAQTTFYPGDADQGAKPIFLVAHVRLIKSNAPNVPAAAAESTTADSSSSSTAVPDTGNAAASSLQSLLPLDEATIFAELKPTRGSSWQAELRGLEKKNKALADELHFLLNQRRKRKRKKASLLVEKSCVMCSTRNTPEWRRGPSGNRDLCNSCGLRWAKQVRGQGG</sequence>
<dbReference type="NCBIfam" id="TIGR00229">
    <property type="entry name" value="sensory_box"/>
    <property type="match status" value="2"/>
</dbReference>
<dbReference type="SMART" id="SM00091">
    <property type="entry name" value="PAS"/>
    <property type="match status" value="3"/>
</dbReference>
<keyword evidence="2" id="KW-0716">Sensory transduction</keyword>
<dbReference type="CDD" id="cd00202">
    <property type="entry name" value="ZnF_GATA"/>
    <property type="match status" value="1"/>
</dbReference>
<dbReference type="InterPro" id="IPR013088">
    <property type="entry name" value="Znf_NHR/GATA"/>
</dbReference>
<keyword evidence="11" id="KW-0238">DNA-binding</keyword>
<feature type="domain" description="PAS" evidence="17">
    <location>
        <begin position="72"/>
        <end position="94"/>
    </location>
</feature>
<dbReference type="AlphaFoldDB" id="A0A1L9S8A0"/>
<dbReference type="Pfam" id="PF08447">
    <property type="entry name" value="PAS_3"/>
    <property type="match status" value="1"/>
</dbReference>
<evidence type="ECO:0000313" key="21">
    <source>
        <dbReference type="Proteomes" id="UP000184188"/>
    </source>
</evidence>